<dbReference type="PANTHER" id="PTHR30024:SF46">
    <property type="entry name" value="ABC TRANSPORTER, SUBSTRATE-BINDING LIPOPROTEIN"/>
    <property type="match status" value="1"/>
</dbReference>
<evidence type="ECO:0000313" key="2">
    <source>
        <dbReference type="EMBL" id="BEP29158.1"/>
    </source>
</evidence>
<sequence>MKKIMISIVIFIMIFSIVGCTATKSEEIDLNSDDKTNNKTVDVNDDSTKVKTVDVNITVPAGSTALSMVKLIKDGVDIEGYNVNIEVIKATDLLASKVLSGESDMVLLPTNLAAKLYNKGVDYSLKSVNVWGSLFLVSAEQLTSIKDLEGKTITMIGKGLTPDILMKYILKENNVKDVEFNYVSGGSELAPLFLSGKSKISIMPEPVLSIILSKKPNTKIVLDFQKEWKSISGGDSSYPQAGIFVKNSFTSSNKEFVEKFMQKYRDASEWVNTNKEEAGIYYESLDLGLPAKVIEESIERSNIHFETALEAKDDLNKYYNVLFDNSKDSIGGKVPSEDFYGN</sequence>
<dbReference type="PIRSF" id="PIRSF027386">
    <property type="entry name" value="UCP027386_ABC_sbc_TM0202"/>
    <property type="match status" value="1"/>
</dbReference>
<proteinExistence type="predicted"/>
<name>A0AAU9E6X5_9FIRM</name>
<dbReference type="EMBL" id="AP028654">
    <property type="protein sequence ID" value="BEP29158.1"/>
    <property type="molecule type" value="Genomic_DNA"/>
</dbReference>
<gene>
    <name evidence="2" type="ORF">HLPR_14890</name>
</gene>
<evidence type="ECO:0000259" key="1">
    <source>
        <dbReference type="Pfam" id="PF09084"/>
    </source>
</evidence>
<dbReference type="InterPro" id="IPR027024">
    <property type="entry name" value="UCP027386_ABC_sbc_TM0202"/>
</dbReference>
<dbReference type="KEGG" id="hprf:HLPR_14890"/>
<reference evidence="2 3" key="1">
    <citation type="submission" date="2023-08" db="EMBL/GenBank/DDBJ databases">
        <title>Helicovermis profunda gen. nov., sp. nov., a novel mesophilic, fermentative bacterium within the Bacillota from a deep-sea hydrothermal vent chimney.</title>
        <authorList>
            <person name="Miyazaki U."/>
            <person name="Mizutani D."/>
            <person name="Hashimoto Y."/>
            <person name="Tame A."/>
            <person name="Sawayama S."/>
            <person name="Miyazaki J."/>
            <person name="Takai K."/>
            <person name="Nakagawa S."/>
        </authorList>
    </citation>
    <scope>NUCLEOTIDE SEQUENCE [LARGE SCALE GENOMIC DNA]</scope>
    <source>
        <strain evidence="2 3">S502</strain>
    </source>
</reference>
<dbReference type="Pfam" id="PF09084">
    <property type="entry name" value="NMT1"/>
    <property type="match status" value="1"/>
</dbReference>
<dbReference type="PANTHER" id="PTHR30024">
    <property type="entry name" value="ALIPHATIC SULFONATES-BINDING PROTEIN-RELATED"/>
    <property type="match status" value="1"/>
</dbReference>
<protein>
    <submittedName>
        <fullName evidence="2">ABC transporter substrate-binding protein</fullName>
    </submittedName>
</protein>
<dbReference type="PROSITE" id="PS51257">
    <property type="entry name" value="PROKAR_LIPOPROTEIN"/>
    <property type="match status" value="1"/>
</dbReference>
<dbReference type="RefSeq" id="WP_338534826.1">
    <property type="nucleotide sequence ID" value="NZ_AP028654.1"/>
</dbReference>
<dbReference type="AlphaFoldDB" id="A0AAU9E6X5"/>
<keyword evidence="3" id="KW-1185">Reference proteome</keyword>
<evidence type="ECO:0000313" key="3">
    <source>
        <dbReference type="Proteomes" id="UP001321786"/>
    </source>
</evidence>
<accession>A0AAU9E6X5</accession>
<dbReference type="InterPro" id="IPR015168">
    <property type="entry name" value="SsuA/THI5"/>
</dbReference>
<dbReference type="Proteomes" id="UP001321786">
    <property type="component" value="Chromosome"/>
</dbReference>
<feature type="domain" description="SsuA/THI5-like" evidence="1">
    <location>
        <begin position="138"/>
        <end position="278"/>
    </location>
</feature>
<organism evidence="2 3">
    <name type="scientific">Helicovermis profundi</name>
    <dbReference type="NCBI Taxonomy" id="3065157"/>
    <lineage>
        <taxon>Bacteria</taxon>
        <taxon>Bacillati</taxon>
        <taxon>Bacillota</taxon>
        <taxon>Clostridia</taxon>
        <taxon>Helicovermis</taxon>
    </lineage>
</organism>
<dbReference type="Gene3D" id="3.40.190.10">
    <property type="entry name" value="Periplasmic binding protein-like II"/>
    <property type="match status" value="2"/>
</dbReference>
<dbReference type="SUPFAM" id="SSF53850">
    <property type="entry name" value="Periplasmic binding protein-like II"/>
    <property type="match status" value="1"/>
</dbReference>